<dbReference type="SUPFAM" id="SSF55785">
    <property type="entry name" value="PYP-like sensor domain (PAS domain)"/>
    <property type="match status" value="2"/>
</dbReference>
<dbReference type="RefSeq" id="WP_138163331.1">
    <property type="nucleotide sequence ID" value="NZ_VAUA01000005.1"/>
</dbReference>
<organism evidence="2 3">
    <name type="scientific">Parasedimentitalea maritima</name>
    <dbReference type="NCBI Taxonomy" id="2578117"/>
    <lineage>
        <taxon>Bacteria</taxon>
        <taxon>Pseudomonadati</taxon>
        <taxon>Pseudomonadota</taxon>
        <taxon>Alphaproteobacteria</taxon>
        <taxon>Rhodobacterales</taxon>
        <taxon>Paracoccaceae</taxon>
        <taxon>Parasedimentitalea</taxon>
    </lineage>
</organism>
<dbReference type="InterPro" id="IPR000014">
    <property type="entry name" value="PAS"/>
</dbReference>
<keyword evidence="3" id="KW-1185">Reference proteome</keyword>
<dbReference type="NCBIfam" id="TIGR00229">
    <property type="entry name" value="sensory_box"/>
    <property type="match status" value="1"/>
</dbReference>
<name>A0ABY2UVI8_9RHOB</name>
<dbReference type="EMBL" id="VAUA01000005">
    <property type="protein sequence ID" value="TLP64533.1"/>
    <property type="molecule type" value="Genomic_DNA"/>
</dbReference>
<sequence length="219" mass="24593">MQHEDGRKLEESHANLRNVLDQAGDSLFVVDPKTGGYVDVNERACSSLQYTRVELLALDTTTVGVTATASDYADFAKELAPGQTITRIGAQIRKDGSHLPVEVRISVAEILGETRILVVARDITDRLKSEKILLQSEERYRELFEQSPIPTIEVDWSEVKCALDEMQSAKGDVKIVEWLTDHDVLRQLHMKIVRRGMSDSLLILYGVQTKKAFKKVLEA</sequence>
<evidence type="ECO:0000313" key="2">
    <source>
        <dbReference type="EMBL" id="TLP64533.1"/>
    </source>
</evidence>
<reference evidence="2 3" key="1">
    <citation type="submission" date="2019-05" db="EMBL/GenBank/DDBJ databases">
        <title>Draft genome sequence of Pelagicola sp. DSW4-44.</title>
        <authorList>
            <person name="Oh J."/>
        </authorList>
    </citation>
    <scope>NUCLEOTIDE SEQUENCE [LARGE SCALE GENOMIC DNA]</scope>
    <source>
        <strain evidence="2 3">DSW4-44</strain>
    </source>
</reference>
<dbReference type="InterPro" id="IPR035965">
    <property type="entry name" value="PAS-like_dom_sf"/>
</dbReference>
<dbReference type="Proteomes" id="UP000305041">
    <property type="component" value="Unassembled WGS sequence"/>
</dbReference>
<evidence type="ECO:0000259" key="1">
    <source>
        <dbReference type="Pfam" id="PF13426"/>
    </source>
</evidence>
<dbReference type="Gene3D" id="3.30.450.20">
    <property type="entry name" value="PAS domain"/>
    <property type="match status" value="1"/>
</dbReference>
<evidence type="ECO:0000313" key="3">
    <source>
        <dbReference type="Proteomes" id="UP000305041"/>
    </source>
</evidence>
<feature type="domain" description="PAS" evidence="1">
    <location>
        <begin position="27"/>
        <end position="125"/>
    </location>
</feature>
<proteinExistence type="predicted"/>
<accession>A0ABY2UVI8</accession>
<dbReference type="Pfam" id="PF13426">
    <property type="entry name" value="PAS_9"/>
    <property type="match status" value="1"/>
</dbReference>
<comment type="caution">
    <text evidence="2">The sequence shown here is derived from an EMBL/GenBank/DDBJ whole genome shotgun (WGS) entry which is preliminary data.</text>
</comment>
<gene>
    <name evidence="2" type="ORF">FEE96_12265</name>
</gene>
<protein>
    <submittedName>
        <fullName evidence="2">PAS domain S-box protein</fullName>
    </submittedName>
</protein>